<dbReference type="EMBL" id="BBXM02000005">
    <property type="protein sequence ID" value="GIC90462.1"/>
    <property type="molecule type" value="Genomic_DNA"/>
</dbReference>
<name>A0A8E0UYG2_9EURO</name>
<reference evidence="3" key="1">
    <citation type="journal article" date="2015" name="Genome Announc.">
        <title>Draft Genome Sequence of the Pathogenic Filamentous Fungus Aspergillus udagawae Strain IFM 46973T.</title>
        <authorList>
            <person name="Kusuya Y."/>
            <person name="Takahashi-Nakaguchi A."/>
            <person name="Takahashi H."/>
            <person name="Yaguchi T."/>
        </authorList>
    </citation>
    <scope>NUCLEOTIDE SEQUENCE</scope>
    <source>
        <strain evidence="3">IFM 46973</strain>
    </source>
</reference>
<dbReference type="InterPro" id="IPR001087">
    <property type="entry name" value="GDSL"/>
</dbReference>
<evidence type="ECO:0000313" key="4">
    <source>
        <dbReference type="Proteomes" id="UP000036893"/>
    </source>
</evidence>
<dbReference type="InterPro" id="IPR051058">
    <property type="entry name" value="GDSL_Est/Lipase"/>
</dbReference>
<dbReference type="RefSeq" id="XP_043147728.1">
    <property type="nucleotide sequence ID" value="XM_043291793.1"/>
</dbReference>
<dbReference type="GO" id="GO:0016788">
    <property type="term" value="F:hydrolase activity, acting on ester bonds"/>
    <property type="evidence" value="ECO:0007669"/>
    <property type="project" value="InterPro"/>
</dbReference>
<dbReference type="InterPro" id="IPR036514">
    <property type="entry name" value="SGNH_hydro_sf"/>
</dbReference>
<evidence type="ECO:0000313" key="3">
    <source>
        <dbReference type="EMBL" id="GIC90462.1"/>
    </source>
</evidence>
<dbReference type="PANTHER" id="PTHR45648">
    <property type="entry name" value="GDSL LIPASE/ACYLHYDROLASE FAMILY PROTEIN (AFU_ORTHOLOGUE AFUA_4G14700)"/>
    <property type="match status" value="1"/>
</dbReference>
<gene>
    <name evidence="3" type="ORF">Aud_006896</name>
</gene>
<dbReference type="CDD" id="cd01846">
    <property type="entry name" value="fatty_acyltransferase_like"/>
    <property type="match status" value="1"/>
</dbReference>
<reference evidence="3" key="2">
    <citation type="submission" date="2021-01" db="EMBL/GenBank/DDBJ databases">
        <title>Pan-genome distribution and transcriptional activeness of fungal secondary metabolism genes in Aspergillus section Fumigati.</title>
        <authorList>
            <person name="Takahashi H."/>
            <person name="Umemura M."/>
            <person name="Ninomiya A."/>
            <person name="Kusuya Y."/>
            <person name="Urayama S."/>
            <person name="Shimizu M."/>
            <person name="Watanabe A."/>
            <person name="Kamei K."/>
            <person name="Yaguchi T."/>
            <person name="Hagiwara D."/>
        </authorList>
    </citation>
    <scope>NUCLEOTIDE SEQUENCE</scope>
    <source>
        <strain evidence="3">IFM 46973</strain>
    </source>
</reference>
<keyword evidence="2" id="KW-0732">Signal</keyword>
<feature type="chain" id="PRO_5034524192" evidence="2">
    <location>
        <begin position="20"/>
        <end position="340"/>
    </location>
</feature>
<evidence type="ECO:0000256" key="2">
    <source>
        <dbReference type="SAM" id="SignalP"/>
    </source>
</evidence>
<comment type="caution">
    <text evidence="3">The sequence shown here is derived from an EMBL/GenBank/DDBJ whole genome shotgun (WGS) entry which is preliminary data.</text>
</comment>
<proteinExistence type="predicted"/>
<keyword evidence="1" id="KW-0378">Hydrolase</keyword>
<dbReference type="AlphaFoldDB" id="A0A8E0UYG2"/>
<organism evidence="3 4">
    <name type="scientific">Aspergillus udagawae</name>
    <dbReference type="NCBI Taxonomy" id="91492"/>
    <lineage>
        <taxon>Eukaryota</taxon>
        <taxon>Fungi</taxon>
        <taxon>Dikarya</taxon>
        <taxon>Ascomycota</taxon>
        <taxon>Pezizomycotina</taxon>
        <taxon>Eurotiomycetes</taxon>
        <taxon>Eurotiomycetidae</taxon>
        <taxon>Eurotiales</taxon>
        <taxon>Aspergillaceae</taxon>
        <taxon>Aspergillus</taxon>
        <taxon>Aspergillus subgen. Fumigati</taxon>
    </lineage>
</organism>
<evidence type="ECO:0000256" key="1">
    <source>
        <dbReference type="ARBA" id="ARBA00022801"/>
    </source>
</evidence>
<dbReference type="GeneID" id="66994373"/>
<dbReference type="PANTHER" id="PTHR45648:SF22">
    <property type="entry name" value="GDSL LIPASE_ACYLHYDROLASE FAMILY PROTEIN (AFU_ORTHOLOGUE AFUA_4G14700)"/>
    <property type="match status" value="1"/>
</dbReference>
<dbReference type="Gene3D" id="3.40.50.1110">
    <property type="entry name" value="SGNH hydrolase"/>
    <property type="match status" value="1"/>
</dbReference>
<feature type="signal peptide" evidence="2">
    <location>
        <begin position="1"/>
        <end position="19"/>
    </location>
</feature>
<protein>
    <submittedName>
        <fullName evidence="3">Uncharacterized protein</fullName>
    </submittedName>
</protein>
<dbReference type="Pfam" id="PF00657">
    <property type="entry name" value="Lipase_GDSL"/>
    <property type="match status" value="1"/>
</dbReference>
<sequence>MKLALTLLVLALAPTATVSGPLQPRSRELLKKFTSLVVFGDSYTDNGIRSYKPPVAAESAKTSTGGRVWPSYIRQYTGANVYDYARSGAVCDAVIANTVRNGVKQNQIPSYLADNGYVSNTTGEPALVNPPDETVYAIWIGTNDIGYGGFLTEVQPAGMPLTYLTDCLYAQLDRLYAIGARVFVLMNMAPLDLSPLYALPQNGGSVNAQYWTDKAAYDSNITRPSEKMRQYVTMVNAVYDYQTPYDVVVADRYPHSRFAVYDVHALMTDIWANPSQYLNGTAPYNVTSSVYRCGSPCASNAVRDSYLWYDDLHPSEQTDRIIAREFVNIVKGKIWAAYYS</sequence>
<dbReference type="SUPFAM" id="SSF52266">
    <property type="entry name" value="SGNH hydrolase"/>
    <property type="match status" value="1"/>
</dbReference>
<dbReference type="Proteomes" id="UP000036893">
    <property type="component" value="Unassembled WGS sequence"/>
</dbReference>
<accession>A0A8E0UYG2</accession>